<dbReference type="GO" id="GO:0000981">
    <property type="term" value="F:DNA-binding transcription factor activity, RNA polymerase II-specific"/>
    <property type="evidence" value="ECO:0007669"/>
    <property type="project" value="TreeGrafter"/>
</dbReference>
<dbReference type="EMBL" id="JACASE010000001">
    <property type="protein sequence ID" value="KAF6503999.1"/>
    <property type="molecule type" value="Genomic_DNA"/>
</dbReference>
<keyword evidence="8" id="KW-0010">Activator</keyword>
<keyword evidence="6" id="KW-0805">Transcription regulation</keyword>
<dbReference type="CDD" id="cd14719">
    <property type="entry name" value="bZIP_BACH"/>
    <property type="match status" value="1"/>
</dbReference>
<dbReference type="FunFam" id="1.10.880.10:FF:000002">
    <property type="entry name" value="transcription regulator protein BACH2 isoform X1"/>
    <property type="match status" value="1"/>
</dbReference>
<dbReference type="PANTHER" id="PTHR46105">
    <property type="entry name" value="AGAP004733-PA"/>
    <property type="match status" value="1"/>
</dbReference>
<evidence type="ECO:0000256" key="10">
    <source>
        <dbReference type="ARBA" id="ARBA00023242"/>
    </source>
</evidence>
<evidence type="ECO:0000313" key="14">
    <source>
        <dbReference type="EMBL" id="KAF6503999.1"/>
    </source>
</evidence>
<organism evidence="14 15">
    <name type="scientific">Rousettus aegyptiacus</name>
    <name type="common">Egyptian fruit bat</name>
    <name type="synonym">Pteropus aegyptiacus</name>
    <dbReference type="NCBI Taxonomy" id="9407"/>
    <lineage>
        <taxon>Eukaryota</taxon>
        <taxon>Metazoa</taxon>
        <taxon>Chordata</taxon>
        <taxon>Craniata</taxon>
        <taxon>Vertebrata</taxon>
        <taxon>Euteleostomi</taxon>
        <taxon>Mammalia</taxon>
        <taxon>Eutheria</taxon>
        <taxon>Laurasiatheria</taxon>
        <taxon>Chiroptera</taxon>
        <taxon>Yinpterochiroptera</taxon>
        <taxon>Pteropodoidea</taxon>
        <taxon>Pteropodidae</taxon>
        <taxon>Rousettinae</taxon>
        <taxon>Rousettus</taxon>
    </lineage>
</organism>
<dbReference type="FunFam" id="3.30.710.10:FF:000033">
    <property type="entry name" value="transcription regulator protein BACH2 isoform X1"/>
    <property type="match status" value="1"/>
</dbReference>
<dbReference type="InterPro" id="IPR008917">
    <property type="entry name" value="TF_DNA-bd_sf"/>
</dbReference>
<evidence type="ECO:0000256" key="4">
    <source>
        <dbReference type="ARBA" id="ARBA00022553"/>
    </source>
</evidence>
<name>A0A7J8K574_ROUAE</name>
<dbReference type="SMART" id="SM00225">
    <property type="entry name" value="BTB"/>
    <property type="match status" value="1"/>
</dbReference>
<dbReference type="CDD" id="cd18278">
    <property type="entry name" value="BTB_POZ_BACH2"/>
    <property type="match status" value="1"/>
</dbReference>
<dbReference type="InterPro" id="IPR050457">
    <property type="entry name" value="ZnFinger_BTB_dom_contain"/>
</dbReference>
<dbReference type="GO" id="GO:0000978">
    <property type="term" value="F:RNA polymerase II cis-regulatory region sequence-specific DNA binding"/>
    <property type="evidence" value="ECO:0007669"/>
    <property type="project" value="TreeGrafter"/>
</dbReference>
<feature type="compositionally biased region" description="Acidic residues" evidence="11">
    <location>
        <begin position="160"/>
        <end position="172"/>
    </location>
</feature>
<dbReference type="Proteomes" id="UP000593571">
    <property type="component" value="Unassembled WGS sequence"/>
</dbReference>
<evidence type="ECO:0000256" key="8">
    <source>
        <dbReference type="ARBA" id="ARBA00023159"/>
    </source>
</evidence>
<comment type="caution">
    <text evidence="14">The sequence shown here is derived from an EMBL/GenBank/DDBJ whole genome shotgun (WGS) entry which is preliminary data.</text>
</comment>
<proteinExistence type="inferred from homology"/>
<dbReference type="SMART" id="SM00338">
    <property type="entry name" value="BRLZ"/>
    <property type="match status" value="1"/>
</dbReference>
<feature type="region of interest" description="Disordered" evidence="11">
    <location>
        <begin position="469"/>
        <end position="496"/>
    </location>
</feature>
<comment type="subcellular location">
    <subcellularLocation>
        <location evidence="1">Nucleus</location>
    </subcellularLocation>
</comment>
<evidence type="ECO:0000256" key="7">
    <source>
        <dbReference type="ARBA" id="ARBA00023125"/>
    </source>
</evidence>
<evidence type="ECO:0000256" key="3">
    <source>
        <dbReference type="ARBA" id="ARBA00022491"/>
    </source>
</evidence>
<dbReference type="PANTHER" id="PTHR46105:SF8">
    <property type="entry name" value="TRANSCRIPTION REGULATOR PROTEIN BACH2"/>
    <property type="match status" value="1"/>
</dbReference>
<gene>
    <name evidence="14" type="ORF">HJG63_001338</name>
</gene>
<keyword evidence="7" id="KW-0238">DNA-binding</keyword>
<feature type="domain" description="BTB" evidence="12">
    <location>
        <begin position="37"/>
        <end position="103"/>
    </location>
</feature>
<dbReference type="InterPro" id="IPR046347">
    <property type="entry name" value="bZIP_sf"/>
</dbReference>
<reference evidence="14 15" key="1">
    <citation type="journal article" date="2020" name="Nature">
        <title>Six reference-quality genomes reveal evolution of bat adaptations.</title>
        <authorList>
            <person name="Jebb D."/>
            <person name="Huang Z."/>
            <person name="Pippel M."/>
            <person name="Hughes G.M."/>
            <person name="Lavrichenko K."/>
            <person name="Devanna P."/>
            <person name="Winkler S."/>
            <person name="Jermiin L.S."/>
            <person name="Skirmuntt E.C."/>
            <person name="Katzourakis A."/>
            <person name="Burkitt-Gray L."/>
            <person name="Ray D.A."/>
            <person name="Sullivan K.A.M."/>
            <person name="Roscito J.G."/>
            <person name="Kirilenko B.M."/>
            <person name="Davalos L.M."/>
            <person name="Corthals A.P."/>
            <person name="Power M.L."/>
            <person name="Jones G."/>
            <person name="Ransome R.D."/>
            <person name="Dechmann D.K.N."/>
            <person name="Locatelli A.G."/>
            <person name="Puechmaille S.J."/>
            <person name="Fedrigo O."/>
            <person name="Jarvis E.D."/>
            <person name="Hiller M."/>
            <person name="Vernes S.C."/>
            <person name="Myers E.W."/>
            <person name="Teeling E.C."/>
        </authorList>
    </citation>
    <scope>NUCLEOTIDE SEQUENCE [LARGE SCALE GENOMIC DNA]</scope>
    <source>
        <strain evidence="14">MRouAeg1</strain>
        <tissue evidence="14">Muscle</tissue>
    </source>
</reference>
<dbReference type="SUPFAM" id="SSF54695">
    <property type="entry name" value="POZ domain"/>
    <property type="match status" value="1"/>
</dbReference>
<feature type="compositionally biased region" description="Basic and acidic residues" evidence="11">
    <location>
        <begin position="298"/>
        <end position="311"/>
    </location>
</feature>
<feature type="region of interest" description="Disordered" evidence="11">
    <location>
        <begin position="151"/>
        <end position="226"/>
    </location>
</feature>
<feature type="region of interest" description="Disordered" evidence="11">
    <location>
        <begin position="247"/>
        <end position="325"/>
    </location>
</feature>
<feature type="compositionally biased region" description="Polar residues" evidence="11">
    <location>
        <begin position="470"/>
        <end position="484"/>
    </location>
</feature>
<dbReference type="InterPro" id="IPR011333">
    <property type="entry name" value="SKP1/BTB/POZ_sf"/>
</dbReference>
<dbReference type="Gene3D" id="3.30.710.10">
    <property type="entry name" value="Potassium Channel Kv1.1, Chain A"/>
    <property type="match status" value="1"/>
</dbReference>
<keyword evidence="4" id="KW-0597">Phosphoprotein</keyword>
<comment type="similarity">
    <text evidence="2">Belongs to the bZIP family. CNC subfamily.</text>
</comment>
<dbReference type="Pfam" id="PF03131">
    <property type="entry name" value="bZIP_Maf"/>
    <property type="match status" value="1"/>
</dbReference>
<dbReference type="PROSITE" id="PS50097">
    <property type="entry name" value="BTB"/>
    <property type="match status" value="1"/>
</dbReference>
<evidence type="ECO:0000313" key="15">
    <source>
        <dbReference type="Proteomes" id="UP000593571"/>
    </source>
</evidence>
<dbReference type="InterPro" id="IPR004826">
    <property type="entry name" value="bZIP_Maf"/>
</dbReference>
<evidence type="ECO:0000259" key="13">
    <source>
        <dbReference type="PROSITE" id="PS50217"/>
    </source>
</evidence>
<evidence type="ECO:0000256" key="1">
    <source>
        <dbReference type="ARBA" id="ARBA00004123"/>
    </source>
</evidence>
<keyword evidence="3" id="KW-0678">Repressor</keyword>
<evidence type="ECO:0000256" key="2">
    <source>
        <dbReference type="ARBA" id="ARBA00008157"/>
    </source>
</evidence>
<dbReference type="GO" id="GO:0005634">
    <property type="term" value="C:nucleus"/>
    <property type="evidence" value="ECO:0007669"/>
    <property type="project" value="UniProtKB-SubCell"/>
</dbReference>
<evidence type="ECO:0000256" key="11">
    <source>
        <dbReference type="SAM" id="MobiDB-lite"/>
    </source>
</evidence>
<dbReference type="AlphaFoldDB" id="A0A7J8K574"/>
<feature type="region of interest" description="Disordered" evidence="11">
    <location>
        <begin position="663"/>
        <end position="706"/>
    </location>
</feature>
<evidence type="ECO:0000259" key="12">
    <source>
        <dbReference type="PROSITE" id="PS50097"/>
    </source>
</evidence>
<evidence type="ECO:0000256" key="9">
    <source>
        <dbReference type="ARBA" id="ARBA00023163"/>
    </source>
</evidence>
<dbReference type="PROSITE" id="PS00036">
    <property type="entry name" value="BZIP_BASIC"/>
    <property type="match status" value="1"/>
</dbReference>
<dbReference type="Pfam" id="PF00651">
    <property type="entry name" value="BTB"/>
    <property type="match status" value="1"/>
</dbReference>
<dbReference type="Gene3D" id="1.10.880.10">
    <property type="entry name" value="Transcription factor, Skn-1-like, DNA-binding domain"/>
    <property type="match status" value="1"/>
</dbReference>
<keyword evidence="15" id="KW-1185">Reference proteome</keyword>
<protein>
    <submittedName>
        <fullName evidence="14">BTB domain and CNC-like protein 2</fullName>
    </submittedName>
</protein>
<keyword evidence="9" id="KW-0804">Transcription</keyword>
<dbReference type="InterPro" id="IPR004827">
    <property type="entry name" value="bZIP"/>
</dbReference>
<dbReference type="SUPFAM" id="SSF57959">
    <property type="entry name" value="Leucine zipper domain"/>
    <property type="match status" value="1"/>
</dbReference>
<evidence type="ECO:0000256" key="5">
    <source>
        <dbReference type="ARBA" id="ARBA00022843"/>
    </source>
</evidence>
<dbReference type="InterPro" id="IPR000210">
    <property type="entry name" value="BTB/POZ_dom"/>
</dbReference>
<accession>A0A7J8K574</accession>
<keyword evidence="5" id="KW-0832">Ubl conjugation</keyword>
<feature type="domain" description="BZIP" evidence="13">
    <location>
        <begin position="537"/>
        <end position="582"/>
    </location>
</feature>
<sequence length="727" mass="80596">MSVDEKPDSPMYVYESTVHCTNILLGLNDQRKKDILCDVTLIVERKEFRAHRAVLAACSEYFWQALVGQTKNDLVVSLPEEVTARGFGPLLQFAYTAKLLLSRENIREVIRCAEFLRMHNLEDSCFSFLQTQLLNSDDGLFVCRKDTACPRPHEDRENSAGEEEDEEEETMDSETAKVACPRDQMLPDPNSLETTAIPVAEKEDTLLPESDGPTDTKESSEKDALMQYPRYKKYQLACTKNVYNASSHSTSGFASTFSEDNSGNSLKPGLAMGQIKSEPPSEENEEESITLCLSGDEPDIKDRAGDFEMDSKQPSPAPAPAPTAGAACLERSRIVSSPSCLRSLFSITKSAELSGLPSTSQQHFARSSACPFDKGITQGDLKTDYAPFTGNYGQAHVGQKDTSNFTMGSPLKGPGMETLCKQEGELDRRSFSSSPCSQGARFLATEHQEPGLMGDGMYNQVRPQIKCEQSYGTNSSDESGSFSEADSESCPVQDRGQEVKLPFPVDQITDLPRNDFQMMIKMHKLTSEQLEYIHDVRRRSKNRIAAQRCRKRKLDCIQNLECEIRKLVCEKEKLLSERNQLKACMGELLDNFSCLSQEVCRDIQSPEQIQALHRYCPVLRPMGLPTASSINPAPLGVEQNLATPQCAVGENVPCCLEQGAAPPGPPWTPSNASENCTSARRLEGTDPGNFSDRGPPLEPRSQTVTVDFCQEMTDKCTTDEQPRKDYT</sequence>
<keyword evidence="10" id="KW-0539">Nucleus</keyword>
<dbReference type="PROSITE" id="PS50217">
    <property type="entry name" value="BZIP"/>
    <property type="match status" value="1"/>
</dbReference>
<evidence type="ECO:0000256" key="6">
    <source>
        <dbReference type="ARBA" id="ARBA00023015"/>
    </source>
</evidence>
<dbReference type="InterPro" id="IPR043321">
    <property type="entry name" value="bZIP_BACH"/>
</dbReference>
<dbReference type="SUPFAM" id="SSF47454">
    <property type="entry name" value="A DNA-binding domain in eukaryotic transcription factors"/>
    <property type="match status" value="1"/>
</dbReference>
<feature type="compositionally biased region" description="Basic and acidic residues" evidence="11">
    <location>
        <begin position="214"/>
        <end position="224"/>
    </location>
</feature>
<feature type="compositionally biased region" description="Polar residues" evidence="11">
    <location>
        <begin position="669"/>
        <end position="678"/>
    </location>
</feature>
<feature type="compositionally biased region" description="Polar residues" evidence="11">
    <location>
        <begin position="247"/>
        <end position="265"/>
    </location>
</feature>